<organism evidence="1 2">
    <name type="scientific">Bauhinia variegata</name>
    <name type="common">Purple orchid tree</name>
    <name type="synonym">Phanera variegata</name>
    <dbReference type="NCBI Taxonomy" id="167791"/>
    <lineage>
        <taxon>Eukaryota</taxon>
        <taxon>Viridiplantae</taxon>
        <taxon>Streptophyta</taxon>
        <taxon>Embryophyta</taxon>
        <taxon>Tracheophyta</taxon>
        <taxon>Spermatophyta</taxon>
        <taxon>Magnoliopsida</taxon>
        <taxon>eudicotyledons</taxon>
        <taxon>Gunneridae</taxon>
        <taxon>Pentapetalae</taxon>
        <taxon>rosids</taxon>
        <taxon>fabids</taxon>
        <taxon>Fabales</taxon>
        <taxon>Fabaceae</taxon>
        <taxon>Cercidoideae</taxon>
        <taxon>Cercideae</taxon>
        <taxon>Bauhiniinae</taxon>
        <taxon>Bauhinia</taxon>
    </lineage>
</organism>
<comment type="caution">
    <text evidence="1">The sequence shown here is derived from an EMBL/GenBank/DDBJ whole genome shotgun (WGS) entry which is preliminary data.</text>
</comment>
<sequence length="88" mass="10469">MQLAFPDAICLVDAIQEKEVLIKAYKLKVDGSTPRKKSFLFLMYSKERWDVLLGEKGIQFRLLRSLAMRKFSLEVPRAYLRRFSLWDR</sequence>
<gene>
    <name evidence="1" type="ORF">L6164_015563</name>
</gene>
<name>A0ACB9NLS4_BAUVA</name>
<evidence type="ECO:0000313" key="2">
    <source>
        <dbReference type="Proteomes" id="UP000828941"/>
    </source>
</evidence>
<accession>A0ACB9NLS4</accession>
<dbReference type="EMBL" id="CM039431">
    <property type="protein sequence ID" value="KAI4337110.1"/>
    <property type="molecule type" value="Genomic_DNA"/>
</dbReference>
<evidence type="ECO:0000313" key="1">
    <source>
        <dbReference type="EMBL" id="KAI4337110.1"/>
    </source>
</evidence>
<dbReference type="Proteomes" id="UP000828941">
    <property type="component" value="Chromosome 6"/>
</dbReference>
<keyword evidence="2" id="KW-1185">Reference proteome</keyword>
<proteinExistence type="predicted"/>
<protein>
    <submittedName>
        <fullName evidence="1">Uncharacterized protein</fullName>
    </submittedName>
</protein>
<reference evidence="1 2" key="1">
    <citation type="journal article" date="2022" name="DNA Res.">
        <title>Chromosomal-level genome assembly of the orchid tree Bauhinia variegata (Leguminosae; Cercidoideae) supports the allotetraploid origin hypothesis of Bauhinia.</title>
        <authorList>
            <person name="Zhong Y."/>
            <person name="Chen Y."/>
            <person name="Zheng D."/>
            <person name="Pang J."/>
            <person name="Liu Y."/>
            <person name="Luo S."/>
            <person name="Meng S."/>
            <person name="Qian L."/>
            <person name="Wei D."/>
            <person name="Dai S."/>
            <person name="Zhou R."/>
        </authorList>
    </citation>
    <scope>NUCLEOTIDE SEQUENCE [LARGE SCALE GENOMIC DNA]</scope>
    <source>
        <strain evidence="1">BV-YZ2020</strain>
    </source>
</reference>